<proteinExistence type="predicted"/>
<dbReference type="EMBL" id="BAAAVS010000057">
    <property type="protein sequence ID" value="GAA3046722.1"/>
    <property type="molecule type" value="Genomic_DNA"/>
</dbReference>
<dbReference type="RefSeq" id="WP_290705391.1">
    <property type="nucleotide sequence ID" value="NZ_BAAAVS010000057.1"/>
</dbReference>
<keyword evidence="3" id="KW-1185">Reference proteome</keyword>
<evidence type="ECO:0000256" key="1">
    <source>
        <dbReference type="SAM" id="Phobius"/>
    </source>
</evidence>
<gene>
    <name evidence="2" type="ORF">GCM10010528_27310</name>
</gene>
<evidence type="ECO:0000313" key="2">
    <source>
        <dbReference type="EMBL" id="GAA3046722.1"/>
    </source>
</evidence>
<comment type="caution">
    <text evidence="2">The sequence shown here is derived from an EMBL/GenBank/DDBJ whole genome shotgun (WGS) entry which is preliminary data.</text>
</comment>
<name>A0ABP6LIU2_9ACTN</name>
<feature type="transmembrane region" description="Helical" evidence="1">
    <location>
        <begin position="73"/>
        <end position="95"/>
    </location>
</feature>
<accession>A0ABP6LIU2</accession>
<keyword evidence="1" id="KW-0812">Transmembrane</keyword>
<sequence>MLGIVLLTIGIIGLVLTVLSLVGLEIDSAVDLGFDLGDSGVGLLSLLTPFVTGFGLLAGGLMTFRDVPTGPALGAGALTGVVLAAVAGLLLRYLLKSGTELPSIDLIGTRVRVVEPVGPTHLGTGEVQTETGARQISITADADYALGEFVRVTSKLDGRNIYHVQQLPYDQLS</sequence>
<keyword evidence="1" id="KW-0472">Membrane</keyword>
<evidence type="ECO:0000313" key="3">
    <source>
        <dbReference type="Proteomes" id="UP001501035"/>
    </source>
</evidence>
<dbReference type="Proteomes" id="UP001501035">
    <property type="component" value="Unassembled WGS sequence"/>
</dbReference>
<reference evidence="3" key="1">
    <citation type="journal article" date="2019" name="Int. J. Syst. Evol. Microbiol.">
        <title>The Global Catalogue of Microorganisms (GCM) 10K type strain sequencing project: providing services to taxonomists for standard genome sequencing and annotation.</title>
        <authorList>
            <consortium name="The Broad Institute Genomics Platform"/>
            <consortium name="The Broad Institute Genome Sequencing Center for Infectious Disease"/>
            <person name="Wu L."/>
            <person name="Ma J."/>
        </authorList>
    </citation>
    <scope>NUCLEOTIDE SEQUENCE [LARGE SCALE GENOMIC DNA]</scope>
    <source>
        <strain evidence="3">JCM 14234</strain>
    </source>
</reference>
<feature type="transmembrane region" description="Helical" evidence="1">
    <location>
        <begin position="40"/>
        <end position="61"/>
    </location>
</feature>
<keyword evidence="1" id="KW-1133">Transmembrane helix</keyword>
<protein>
    <recommendedName>
        <fullName evidence="4">NfeD-like C-terminal domain-containing protein</fullName>
    </recommendedName>
</protein>
<organism evidence="2 3">
    <name type="scientific">Gordonia defluvii</name>
    <dbReference type="NCBI Taxonomy" id="283718"/>
    <lineage>
        <taxon>Bacteria</taxon>
        <taxon>Bacillati</taxon>
        <taxon>Actinomycetota</taxon>
        <taxon>Actinomycetes</taxon>
        <taxon>Mycobacteriales</taxon>
        <taxon>Gordoniaceae</taxon>
        <taxon>Gordonia</taxon>
    </lineage>
</organism>
<evidence type="ECO:0008006" key="4">
    <source>
        <dbReference type="Google" id="ProtNLM"/>
    </source>
</evidence>